<dbReference type="Proteomes" id="UP000225108">
    <property type="component" value="Unassembled WGS sequence"/>
</dbReference>
<feature type="transmembrane region" description="Helical" evidence="8">
    <location>
        <begin position="311"/>
        <end position="335"/>
    </location>
</feature>
<evidence type="ECO:0000256" key="7">
    <source>
        <dbReference type="ARBA" id="ARBA00023136"/>
    </source>
</evidence>
<dbReference type="RefSeq" id="WP_099382520.1">
    <property type="nucleotide sequence ID" value="NZ_PEBD01000008.1"/>
</dbReference>
<evidence type="ECO:0000256" key="4">
    <source>
        <dbReference type="ARBA" id="ARBA00022475"/>
    </source>
</evidence>
<accession>A0A2G3PL45</accession>
<feature type="transmembrane region" description="Helical" evidence="8">
    <location>
        <begin position="132"/>
        <end position="155"/>
    </location>
</feature>
<evidence type="ECO:0000256" key="2">
    <source>
        <dbReference type="ARBA" id="ARBA00008566"/>
    </source>
</evidence>
<dbReference type="CDD" id="cd09320">
    <property type="entry name" value="TDT_like_2"/>
    <property type="match status" value="1"/>
</dbReference>
<feature type="transmembrane region" description="Helical" evidence="8">
    <location>
        <begin position="167"/>
        <end position="191"/>
    </location>
</feature>
<feature type="transmembrane region" description="Helical" evidence="8">
    <location>
        <begin position="5"/>
        <end position="26"/>
    </location>
</feature>
<comment type="subcellular location">
    <subcellularLocation>
        <location evidence="1">Cell membrane</location>
        <topology evidence="1">Multi-pass membrane protein</topology>
    </subcellularLocation>
</comment>
<gene>
    <name evidence="9" type="ORF">CSW57_09105</name>
</gene>
<keyword evidence="7 8" id="KW-0472">Membrane</keyword>
<feature type="transmembrane region" description="Helical" evidence="8">
    <location>
        <begin position="282"/>
        <end position="305"/>
    </location>
</feature>
<proteinExistence type="inferred from homology"/>
<comment type="caution">
    <text evidence="9">The sequence shown here is derived from an EMBL/GenBank/DDBJ whole genome shotgun (WGS) entry which is preliminary data.</text>
</comment>
<dbReference type="EMBL" id="PEBD01000008">
    <property type="protein sequence ID" value="PHV66476.1"/>
    <property type="molecule type" value="Genomic_DNA"/>
</dbReference>
<feature type="transmembrane region" description="Helical" evidence="8">
    <location>
        <begin position="245"/>
        <end position="270"/>
    </location>
</feature>
<protein>
    <submittedName>
        <fullName evidence="9">C4-dicarboxylate ABC transporter</fullName>
    </submittedName>
</protein>
<evidence type="ECO:0000256" key="8">
    <source>
        <dbReference type="SAM" id="Phobius"/>
    </source>
</evidence>
<sequence length="370" mass="38321">MTPNWFSAVMGTGIVATSGVALHSVWPAMGVLTTFFWVIALAGLVIASCLFLGKGPADHAADPGMAHFYGAPAMALVTVGAGTLELGPQFVGDSAAVWVGGALWAVGTAAGVFTTVWVPFRTITGTQSSADGAMPSWLMPVVPPMVSAATGPLLLPHVPPGDIRSGLLATCYVLFGLTLIVGFLTMTMVYSRLIHRGLPSVQVAPTVWIMLGMIGQSIAAAVLLGSSAHLVFDGEQASIADGLRVFGIGYGLVMSGFAGFVFVLAALITVHNVRRGLTFTPTWWSFTFPIGTCVTGSASLAVAVGSTLLHVIAAALFALLLVTWIVVAVSSSVYLRRTTIQRQRFSRLEVANASGPDLAPGPARIGRAVA</sequence>
<evidence type="ECO:0000313" key="9">
    <source>
        <dbReference type="EMBL" id="PHV66476.1"/>
    </source>
</evidence>
<dbReference type="AlphaFoldDB" id="A0A2G3PL45"/>
<feature type="transmembrane region" description="Helical" evidence="8">
    <location>
        <begin position="65"/>
        <end position="84"/>
    </location>
</feature>
<name>A0A2G3PL45_WILMA</name>
<dbReference type="Pfam" id="PF03595">
    <property type="entry name" value="SLAC1"/>
    <property type="match status" value="1"/>
</dbReference>
<dbReference type="GO" id="GO:0005886">
    <property type="term" value="C:plasma membrane"/>
    <property type="evidence" value="ECO:0007669"/>
    <property type="project" value="UniProtKB-SubCell"/>
</dbReference>
<feature type="transmembrane region" description="Helical" evidence="8">
    <location>
        <begin position="203"/>
        <end position="225"/>
    </location>
</feature>
<dbReference type="PANTHER" id="PTHR31686">
    <property type="match status" value="1"/>
</dbReference>
<keyword evidence="3" id="KW-0813">Transport</keyword>
<organism evidence="9 10">
    <name type="scientific">Williamsia marianensis</name>
    <dbReference type="NCBI Taxonomy" id="85044"/>
    <lineage>
        <taxon>Bacteria</taxon>
        <taxon>Bacillati</taxon>
        <taxon>Actinomycetota</taxon>
        <taxon>Actinomycetes</taxon>
        <taxon>Mycobacteriales</taxon>
        <taxon>Nocardiaceae</taxon>
        <taxon>Williamsia</taxon>
    </lineage>
</organism>
<keyword evidence="4" id="KW-1003">Cell membrane</keyword>
<evidence type="ECO:0000256" key="5">
    <source>
        <dbReference type="ARBA" id="ARBA00022692"/>
    </source>
</evidence>
<dbReference type="PANTHER" id="PTHR31686:SF1">
    <property type="entry name" value="SULFITE EFFLUX PUMP SSU1"/>
    <property type="match status" value="1"/>
</dbReference>
<reference evidence="9 10" key="1">
    <citation type="submission" date="2017-10" db="EMBL/GenBank/DDBJ databases">
        <title>The draft genome sequence of Williamsia sp. BULT 1.1 isolated from the semi-arid grassland soils from South Africa.</title>
        <authorList>
            <person name="Kabwe M.H."/>
            <person name="Govender N."/>
            <person name="Mutseka Lunga P."/>
            <person name="Vikram S."/>
            <person name="Makhalanyane T.P."/>
        </authorList>
    </citation>
    <scope>NUCLEOTIDE SEQUENCE [LARGE SCALE GENOMIC DNA]</scope>
    <source>
        <strain evidence="9 10">BULT 1.1</strain>
    </source>
</reference>
<comment type="similarity">
    <text evidence="2">Belongs to the tellurite-resistance/dicarboxylate transporter (TDT) family.</text>
</comment>
<evidence type="ECO:0000256" key="1">
    <source>
        <dbReference type="ARBA" id="ARBA00004651"/>
    </source>
</evidence>
<feature type="transmembrane region" description="Helical" evidence="8">
    <location>
        <begin position="96"/>
        <end position="120"/>
    </location>
</feature>
<keyword evidence="5 8" id="KW-0812">Transmembrane</keyword>
<evidence type="ECO:0000256" key="3">
    <source>
        <dbReference type="ARBA" id="ARBA00022448"/>
    </source>
</evidence>
<dbReference type="InterPro" id="IPR004695">
    <property type="entry name" value="SLAC1/Mae1/Ssu1/TehA"/>
</dbReference>
<dbReference type="InterPro" id="IPR051629">
    <property type="entry name" value="Sulfite_efflux_TDT"/>
</dbReference>
<evidence type="ECO:0000313" key="10">
    <source>
        <dbReference type="Proteomes" id="UP000225108"/>
    </source>
</evidence>
<feature type="transmembrane region" description="Helical" evidence="8">
    <location>
        <begin position="32"/>
        <end position="53"/>
    </location>
</feature>
<dbReference type="InterPro" id="IPR038665">
    <property type="entry name" value="Voltage-dep_anion_channel_sf"/>
</dbReference>
<keyword evidence="6 8" id="KW-1133">Transmembrane helix</keyword>
<dbReference type="GO" id="GO:0055085">
    <property type="term" value="P:transmembrane transport"/>
    <property type="evidence" value="ECO:0007669"/>
    <property type="project" value="InterPro"/>
</dbReference>
<evidence type="ECO:0000256" key="6">
    <source>
        <dbReference type="ARBA" id="ARBA00022989"/>
    </source>
</evidence>
<dbReference type="Gene3D" id="1.50.10.150">
    <property type="entry name" value="Voltage-dependent anion channel"/>
    <property type="match status" value="1"/>
</dbReference>